<accession>A0A5S6P781</accession>
<dbReference type="AlphaFoldDB" id="A0A4E9FHH1"/>
<reference evidence="2" key="2">
    <citation type="submission" date="2019-04" db="EMBL/GenBank/DDBJ databases">
        <authorList>
            <person name="Howe K."/>
            <person name="Paulini M."/>
            <person name="Williams G."/>
        </authorList>
    </citation>
    <scope>NUCLEOTIDE SEQUENCE [LARGE SCALE GENOMIC DNA]</scope>
    <source>
        <strain evidence="2">FR3</strain>
    </source>
</reference>
<dbReference type="CTD" id="66057435"/>
<protein>
    <submittedName>
        <fullName evidence="4">Bm1030</fullName>
    </submittedName>
</protein>
<sequence>MVRTSRNQKRQPQEYPRNLYPKNQRTTNG</sequence>
<gene>
    <name evidence="2 4" type="primary">Bm1030</name>
    <name evidence="2" type="ORF">BM_BM1030</name>
</gene>
<dbReference type="Proteomes" id="UP000006672">
    <property type="component" value="Unassembled WGS sequence"/>
</dbReference>
<evidence type="ECO:0000256" key="1">
    <source>
        <dbReference type="SAM" id="MobiDB-lite"/>
    </source>
</evidence>
<evidence type="ECO:0000313" key="2">
    <source>
        <dbReference type="EMBL" id="VIO96367.1"/>
    </source>
</evidence>
<reference evidence="4" key="3">
    <citation type="submission" date="2019-12" db="UniProtKB">
        <authorList>
            <consortium name="WormBaseParasite"/>
        </authorList>
    </citation>
    <scope>IDENTIFICATION</scope>
</reference>
<feature type="region of interest" description="Disordered" evidence="1">
    <location>
        <begin position="1"/>
        <end position="29"/>
    </location>
</feature>
<keyword evidence="3" id="KW-1185">Reference proteome</keyword>
<dbReference type="EMBL" id="CAAKNF010000194">
    <property type="protein sequence ID" value="VIO96367.1"/>
    <property type="molecule type" value="Genomic_DNA"/>
</dbReference>
<proteinExistence type="predicted"/>
<evidence type="ECO:0000313" key="3">
    <source>
        <dbReference type="Proteomes" id="UP000006672"/>
    </source>
</evidence>
<accession>A0A4E9FHH1</accession>
<dbReference type="WBParaSite" id="Bm1030b.1">
    <property type="protein sequence ID" value="Bm1030b.1"/>
    <property type="gene ID" value="WBGene00221291"/>
</dbReference>
<name>A0A4E9FHH1_BRUMA</name>
<evidence type="ECO:0000313" key="4">
    <source>
        <dbReference type="WBParaSite" id="Bm1030b.1"/>
    </source>
</evidence>
<dbReference type="OrthoDB" id="5874131at2759"/>
<dbReference type="GeneID" id="66057435"/>
<organism evidence="2">
    <name type="scientific">Brugia malayi</name>
    <name type="common">Filarial nematode worm</name>
    <dbReference type="NCBI Taxonomy" id="6279"/>
    <lineage>
        <taxon>Eukaryota</taxon>
        <taxon>Metazoa</taxon>
        <taxon>Ecdysozoa</taxon>
        <taxon>Nematoda</taxon>
        <taxon>Chromadorea</taxon>
        <taxon>Rhabditida</taxon>
        <taxon>Spirurina</taxon>
        <taxon>Spiruromorpha</taxon>
        <taxon>Filarioidea</taxon>
        <taxon>Onchocercidae</taxon>
        <taxon>Brugia</taxon>
    </lineage>
</organism>
<reference evidence="3" key="1">
    <citation type="journal article" date="2007" name="Science">
        <title>Draft genome of the filarial nematode parasite Brugia malayi.</title>
        <authorList>
            <person name="Ghedin E."/>
            <person name="Wang S."/>
            <person name="Spiro D."/>
            <person name="Caler E."/>
            <person name="Zhao Q."/>
            <person name="Crabtree J."/>
            <person name="Allen J.E."/>
            <person name="Delcher A.L."/>
            <person name="Guiliano D.B."/>
            <person name="Miranda-Saavedra D."/>
            <person name="Angiuoli S.V."/>
            <person name="Creasy T."/>
            <person name="Amedeo P."/>
            <person name="Haas B."/>
            <person name="El-Sayed N.M."/>
            <person name="Wortman J.R."/>
            <person name="Feldblyum T."/>
            <person name="Tallon L."/>
            <person name="Schatz M."/>
            <person name="Shumway M."/>
            <person name="Koo H."/>
            <person name="Salzberg S.L."/>
            <person name="Schobel S."/>
            <person name="Pertea M."/>
            <person name="Pop M."/>
            <person name="White O."/>
            <person name="Barton G.J."/>
            <person name="Carlow C.K."/>
            <person name="Crawford M.J."/>
            <person name="Daub J."/>
            <person name="Dimmic M.W."/>
            <person name="Estes C.F."/>
            <person name="Foster J.M."/>
            <person name="Ganatra M."/>
            <person name="Gregory W.F."/>
            <person name="Johnson N.M."/>
            <person name="Jin J."/>
            <person name="Komuniecki R."/>
            <person name="Korf I."/>
            <person name="Kumar S."/>
            <person name="Laney S."/>
            <person name="Li B.W."/>
            <person name="Li W."/>
            <person name="Lindblom T.H."/>
            <person name="Lustigman S."/>
            <person name="Ma D."/>
            <person name="Maina C.V."/>
            <person name="Martin D.M."/>
            <person name="McCarter J.P."/>
            <person name="McReynolds L."/>
            <person name="Mitreva M."/>
            <person name="Nutman T.B."/>
            <person name="Parkinson J."/>
            <person name="Peregrin-Alvarez J.M."/>
            <person name="Poole C."/>
            <person name="Ren Q."/>
            <person name="Saunders L."/>
            <person name="Sluder A.E."/>
            <person name="Smith K."/>
            <person name="Stanke M."/>
            <person name="Unnasch T.R."/>
            <person name="Ware J."/>
            <person name="Wei A.D."/>
            <person name="Weil G."/>
            <person name="Williams D.J."/>
            <person name="Zhang Y."/>
            <person name="Williams S.A."/>
            <person name="Fraser-Liggett C."/>
            <person name="Slatko B."/>
            <person name="Blaxter M.L."/>
            <person name="Scott A.L."/>
        </authorList>
    </citation>
    <scope>NUCLEOTIDE SEQUENCE</scope>
    <source>
        <strain evidence="3">FR3</strain>
    </source>
</reference>
<dbReference type="RefSeq" id="XP_042936308.1">
    <property type="nucleotide sequence ID" value="XM_043080374.1"/>
</dbReference>